<dbReference type="InterPro" id="IPR037883">
    <property type="entry name" value="Knr4/Smi1-like_sf"/>
</dbReference>
<dbReference type="Gene3D" id="3.40.1580.10">
    <property type="entry name" value="SMI1/KNR4-like"/>
    <property type="match status" value="1"/>
</dbReference>
<proteinExistence type="predicted"/>
<dbReference type="SUPFAM" id="SSF160631">
    <property type="entry name" value="SMI1/KNR4-like"/>
    <property type="match status" value="1"/>
</dbReference>
<evidence type="ECO:0000313" key="2">
    <source>
        <dbReference type="EMBL" id="AZN39922.1"/>
    </source>
</evidence>
<sequence length="227" mass="26102">MSKRAKEVLISNRLTSPHDKFEPIQIVDELPEGALQLDGSEPPPDFYYGSRRDIGDLSFSEIKAIHLREKEVYNQTEKPKQLITIKHALTLLNREKKKRPEDFCKRLSHKELSTAVIKLPVNWLELLKITNGGYLSLSCSIVPFQTIMSFSADKLKEGQELDELYPDNRISVAERGDGDWYDLVLNDDTIEDCPVVQVTHEGGEIIREWKGIAFFIYDMILEDDNSY</sequence>
<protein>
    <recommendedName>
        <fullName evidence="1">Knr4/Smi1-like domain-containing protein</fullName>
    </recommendedName>
</protein>
<evidence type="ECO:0000313" key="3">
    <source>
        <dbReference type="Proteomes" id="UP000272528"/>
    </source>
</evidence>
<dbReference type="EMBL" id="CP034437">
    <property type="protein sequence ID" value="AZN39922.1"/>
    <property type="molecule type" value="Genomic_DNA"/>
</dbReference>
<dbReference type="RefSeq" id="WP_126014980.1">
    <property type="nucleotide sequence ID" value="NZ_CP034437.1"/>
</dbReference>
<organism evidence="2 3">
    <name type="scientific">Paenibacillus albus</name>
    <dbReference type="NCBI Taxonomy" id="2495582"/>
    <lineage>
        <taxon>Bacteria</taxon>
        <taxon>Bacillati</taxon>
        <taxon>Bacillota</taxon>
        <taxon>Bacilli</taxon>
        <taxon>Bacillales</taxon>
        <taxon>Paenibacillaceae</taxon>
        <taxon>Paenibacillus</taxon>
    </lineage>
</organism>
<feature type="domain" description="Knr4/Smi1-like" evidence="1">
    <location>
        <begin position="117"/>
        <end position="213"/>
    </location>
</feature>
<dbReference type="Pfam" id="PF09346">
    <property type="entry name" value="SMI1_KNR4"/>
    <property type="match status" value="1"/>
</dbReference>
<dbReference type="OrthoDB" id="9880381at2"/>
<accession>A0A3S9A2L3</accession>
<dbReference type="InterPro" id="IPR018958">
    <property type="entry name" value="Knr4/Smi1-like_dom"/>
</dbReference>
<name>A0A3S9A2L3_9BACL</name>
<dbReference type="KEGG" id="palb:EJC50_09875"/>
<dbReference type="Proteomes" id="UP000272528">
    <property type="component" value="Chromosome"/>
</dbReference>
<reference evidence="3" key="1">
    <citation type="submission" date="2018-12" db="EMBL/GenBank/DDBJ databases">
        <title>Genome sequence of Peanibacillus sp.</title>
        <authorList>
            <person name="Subramani G."/>
            <person name="Srinivasan S."/>
            <person name="Kim M.K."/>
        </authorList>
    </citation>
    <scope>NUCLEOTIDE SEQUENCE [LARGE SCALE GENOMIC DNA]</scope>
    <source>
        <strain evidence="3">18JY67-1</strain>
    </source>
</reference>
<gene>
    <name evidence="2" type="ORF">EJC50_09875</name>
</gene>
<evidence type="ECO:0000259" key="1">
    <source>
        <dbReference type="Pfam" id="PF09346"/>
    </source>
</evidence>
<keyword evidence="3" id="KW-1185">Reference proteome</keyword>
<dbReference type="AlphaFoldDB" id="A0A3S9A2L3"/>